<dbReference type="AlphaFoldDB" id="A0AAW3ZEY4"/>
<evidence type="ECO:0000256" key="2">
    <source>
        <dbReference type="ARBA" id="ARBA00004496"/>
    </source>
</evidence>
<dbReference type="InterPro" id="IPR001179">
    <property type="entry name" value="PPIase_FKBP_dom"/>
</dbReference>
<dbReference type="PANTHER" id="PTHR47861:SF3">
    <property type="entry name" value="FKBP-TYPE PEPTIDYL-PROLYL CIS-TRANS ISOMERASE SLYD"/>
    <property type="match status" value="1"/>
</dbReference>
<name>A0AAW3ZEY4_9GAMM</name>
<evidence type="ECO:0000313" key="13">
    <source>
        <dbReference type="Proteomes" id="UP000613768"/>
    </source>
</evidence>
<reference evidence="12 13" key="1">
    <citation type="submission" date="2020-09" db="EMBL/GenBank/DDBJ databases">
        <title>Pseudoxanthomonas sp. CAU 1598 isolated from sand of Yaerae Beach.</title>
        <authorList>
            <person name="Kim W."/>
        </authorList>
    </citation>
    <scope>NUCLEOTIDE SEQUENCE [LARGE SCALE GENOMIC DNA]</scope>
    <source>
        <strain evidence="12 13">CAU 1598</strain>
    </source>
</reference>
<keyword evidence="4" id="KW-0963">Cytoplasm</keyword>
<comment type="catalytic activity">
    <reaction evidence="1 9 10">
        <text>[protein]-peptidylproline (omega=180) = [protein]-peptidylproline (omega=0)</text>
        <dbReference type="Rhea" id="RHEA:16237"/>
        <dbReference type="Rhea" id="RHEA-COMP:10747"/>
        <dbReference type="Rhea" id="RHEA-COMP:10748"/>
        <dbReference type="ChEBI" id="CHEBI:83833"/>
        <dbReference type="ChEBI" id="CHEBI:83834"/>
        <dbReference type="EC" id="5.2.1.8"/>
    </reaction>
</comment>
<keyword evidence="5 9" id="KW-0697">Rotamase</keyword>
<evidence type="ECO:0000256" key="1">
    <source>
        <dbReference type="ARBA" id="ARBA00000971"/>
    </source>
</evidence>
<dbReference type="InterPro" id="IPR046357">
    <property type="entry name" value="PPIase_dom_sf"/>
</dbReference>
<dbReference type="Gene3D" id="3.10.50.40">
    <property type="match status" value="1"/>
</dbReference>
<protein>
    <recommendedName>
        <fullName evidence="10">Peptidyl-prolyl cis-trans isomerase</fullName>
        <ecNumber evidence="10">5.2.1.8</ecNumber>
    </recommendedName>
</protein>
<keyword evidence="7 9" id="KW-0413">Isomerase</keyword>
<comment type="subcellular location">
    <subcellularLocation>
        <location evidence="2">Cytoplasm</location>
    </subcellularLocation>
</comment>
<evidence type="ECO:0000256" key="10">
    <source>
        <dbReference type="RuleBase" id="RU003915"/>
    </source>
</evidence>
<evidence type="ECO:0000256" key="4">
    <source>
        <dbReference type="ARBA" id="ARBA00022490"/>
    </source>
</evidence>
<dbReference type="GO" id="GO:0005737">
    <property type="term" value="C:cytoplasm"/>
    <property type="evidence" value="ECO:0007669"/>
    <property type="project" value="UniProtKB-SubCell"/>
</dbReference>
<dbReference type="EC" id="5.2.1.8" evidence="10"/>
<sequence length="162" mass="17655">MNIAADHIVRFHYTVFEDGGEQLETSRERGEPLAVMIGRGGLIAGLENALIGKSEGDTFEVTVRPAEGYGELREGFKQRVAKKYFRDAARLKPGMQTVLSTSQGPRLVTVLKVGASVIDVDLNHPMAGKTLKFNVEVVDVREATEEEKAHGHAHGPGGHQHD</sequence>
<gene>
    <name evidence="12" type="ORF">IFO71_03020</name>
</gene>
<dbReference type="Proteomes" id="UP000613768">
    <property type="component" value="Unassembled WGS sequence"/>
</dbReference>
<dbReference type="GO" id="GO:0003755">
    <property type="term" value="F:peptidyl-prolyl cis-trans isomerase activity"/>
    <property type="evidence" value="ECO:0007669"/>
    <property type="project" value="UniProtKB-UniRule"/>
</dbReference>
<dbReference type="PANTHER" id="PTHR47861">
    <property type="entry name" value="FKBP-TYPE PEPTIDYL-PROLYL CIS-TRANS ISOMERASE SLYD"/>
    <property type="match status" value="1"/>
</dbReference>
<evidence type="ECO:0000259" key="11">
    <source>
        <dbReference type="PROSITE" id="PS50059"/>
    </source>
</evidence>
<comment type="caution">
    <text evidence="12">The sequence shown here is derived from an EMBL/GenBank/DDBJ whole genome shotgun (WGS) entry which is preliminary data.</text>
</comment>
<dbReference type="SUPFAM" id="SSF54534">
    <property type="entry name" value="FKBP-like"/>
    <property type="match status" value="1"/>
</dbReference>
<accession>A0AAW3ZEY4</accession>
<evidence type="ECO:0000256" key="6">
    <source>
        <dbReference type="ARBA" id="ARBA00023186"/>
    </source>
</evidence>
<evidence type="ECO:0000256" key="5">
    <source>
        <dbReference type="ARBA" id="ARBA00023110"/>
    </source>
</evidence>
<keyword evidence="6" id="KW-0143">Chaperone</keyword>
<proteinExistence type="inferred from homology"/>
<organism evidence="12 13">
    <name type="scientific">Pseudomarimonas arenosa</name>
    <dbReference type="NCBI Taxonomy" id="2774145"/>
    <lineage>
        <taxon>Bacteria</taxon>
        <taxon>Pseudomonadati</taxon>
        <taxon>Pseudomonadota</taxon>
        <taxon>Gammaproteobacteria</taxon>
        <taxon>Lysobacterales</taxon>
        <taxon>Lysobacteraceae</taxon>
        <taxon>Pseudomarimonas</taxon>
    </lineage>
</organism>
<keyword evidence="13" id="KW-1185">Reference proteome</keyword>
<dbReference type="GO" id="GO:0042026">
    <property type="term" value="P:protein refolding"/>
    <property type="evidence" value="ECO:0007669"/>
    <property type="project" value="UniProtKB-ARBA"/>
</dbReference>
<evidence type="ECO:0000256" key="9">
    <source>
        <dbReference type="PROSITE-ProRule" id="PRU00277"/>
    </source>
</evidence>
<comment type="similarity">
    <text evidence="3 10">Belongs to the FKBP-type PPIase family.</text>
</comment>
<evidence type="ECO:0000256" key="8">
    <source>
        <dbReference type="ARBA" id="ARBA00037071"/>
    </source>
</evidence>
<evidence type="ECO:0000256" key="7">
    <source>
        <dbReference type="ARBA" id="ARBA00023235"/>
    </source>
</evidence>
<feature type="domain" description="PPIase FKBP-type" evidence="11">
    <location>
        <begin position="6"/>
        <end position="71"/>
    </location>
</feature>
<evidence type="ECO:0000313" key="12">
    <source>
        <dbReference type="EMBL" id="MBD8524703.1"/>
    </source>
</evidence>
<comment type="function">
    <text evidence="8">Also involved in hydrogenase metallocenter assembly, probably by participating in the nickel insertion step. This function in hydrogenase biosynthesis requires chaperone activity and the presence of the metal-binding domain, but not PPIase activity.</text>
</comment>
<dbReference type="Pfam" id="PF00254">
    <property type="entry name" value="FKBP_C"/>
    <property type="match status" value="1"/>
</dbReference>
<dbReference type="EMBL" id="JACYTR010000004">
    <property type="protein sequence ID" value="MBD8524703.1"/>
    <property type="molecule type" value="Genomic_DNA"/>
</dbReference>
<dbReference type="PROSITE" id="PS50059">
    <property type="entry name" value="FKBP_PPIASE"/>
    <property type="match status" value="1"/>
</dbReference>
<dbReference type="RefSeq" id="WP_192028056.1">
    <property type="nucleotide sequence ID" value="NZ_JACYTR010000004.1"/>
</dbReference>
<evidence type="ECO:0000256" key="3">
    <source>
        <dbReference type="ARBA" id="ARBA00006577"/>
    </source>
</evidence>